<dbReference type="InterPro" id="IPR017946">
    <property type="entry name" value="PLC-like_Pdiesterase_TIM-brl"/>
</dbReference>
<reference evidence="1" key="1">
    <citation type="journal article" date="2020" name="Nature">
        <title>Giant virus diversity and host interactions through global metagenomics.</title>
        <authorList>
            <person name="Schulz F."/>
            <person name="Roux S."/>
            <person name="Paez-Espino D."/>
            <person name="Jungbluth S."/>
            <person name="Walsh D.A."/>
            <person name="Denef V.J."/>
            <person name="McMahon K.D."/>
            <person name="Konstantinidis K.T."/>
            <person name="Eloe-Fadrosh E.A."/>
            <person name="Kyrpides N.C."/>
            <person name="Woyke T."/>
        </authorList>
    </citation>
    <scope>NUCLEOTIDE SEQUENCE</scope>
    <source>
        <strain evidence="1">GVMAG-M-3300018416-26</strain>
    </source>
</reference>
<dbReference type="CDD" id="cd08556">
    <property type="entry name" value="GDPD"/>
    <property type="match status" value="1"/>
</dbReference>
<dbReference type="GO" id="GO:0008081">
    <property type="term" value="F:phosphoric diester hydrolase activity"/>
    <property type="evidence" value="ECO:0007669"/>
    <property type="project" value="InterPro"/>
</dbReference>
<evidence type="ECO:0000313" key="1">
    <source>
        <dbReference type="EMBL" id="QHS94367.1"/>
    </source>
</evidence>
<dbReference type="AlphaFoldDB" id="A0A6C0BPQ4"/>
<evidence type="ECO:0008006" key="2">
    <source>
        <dbReference type="Google" id="ProtNLM"/>
    </source>
</evidence>
<protein>
    <recommendedName>
        <fullName evidence="2">GP-PDE domain-containing protein</fullName>
    </recommendedName>
</protein>
<proteinExistence type="predicted"/>
<accession>A0A6C0BPQ4</accession>
<sequence length="223" mass="26046">MLHFAHRGIIEYENTIQGVMEVYNEKGSDMGVEIDVRFNTARDVVICHDRENRNEKENATLFQLLQSLDHETYNGKILMIDIKAFGIKSAKELARSIVEIIKRFPNLYENLQFYLCSFNEYCVSELLFICEDMNMINLNIGVITTGIPLGLYNHLENIDFVSIKYDILCEEVIQNLKNKRMTIFSWVVNDSSMKELMYNYNIDGLIYDVSFKPNQLNILRKSL</sequence>
<dbReference type="Gene3D" id="3.20.20.190">
    <property type="entry name" value="Phosphatidylinositol (PI) phosphodiesterase"/>
    <property type="match status" value="1"/>
</dbReference>
<dbReference type="EMBL" id="MN739220">
    <property type="protein sequence ID" value="QHS94367.1"/>
    <property type="molecule type" value="Genomic_DNA"/>
</dbReference>
<dbReference type="SUPFAM" id="SSF51695">
    <property type="entry name" value="PLC-like phosphodiesterases"/>
    <property type="match status" value="1"/>
</dbReference>
<organism evidence="1">
    <name type="scientific">viral metagenome</name>
    <dbReference type="NCBI Taxonomy" id="1070528"/>
    <lineage>
        <taxon>unclassified sequences</taxon>
        <taxon>metagenomes</taxon>
        <taxon>organismal metagenomes</taxon>
    </lineage>
</organism>
<name>A0A6C0BPQ4_9ZZZZ</name>
<dbReference type="GO" id="GO:0006629">
    <property type="term" value="P:lipid metabolic process"/>
    <property type="evidence" value="ECO:0007669"/>
    <property type="project" value="InterPro"/>
</dbReference>